<dbReference type="AlphaFoldDB" id="A0A084EEG0"/>
<dbReference type="EMBL" id="JGVR01000034">
    <property type="protein sequence ID" value="KEZ16352.1"/>
    <property type="molecule type" value="Genomic_DNA"/>
</dbReference>
<keyword evidence="1" id="KW-0732">Signal</keyword>
<dbReference type="RefSeq" id="WP_037521938.1">
    <property type="nucleotide sequence ID" value="NZ_JGVR01000034.1"/>
</dbReference>
<feature type="chain" id="PRO_5001774239" description="BNR repeat-containing family member" evidence="1">
    <location>
        <begin position="20"/>
        <end position="473"/>
    </location>
</feature>
<dbReference type="STRING" id="13690.AX777_21200"/>
<accession>A0A084EEG0</accession>
<proteinExistence type="predicted"/>
<protein>
    <recommendedName>
        <fullName evidence="4">BNR repeat-containing family member</fullName>
    </recommendedName>
</protein>
<name>A0A084EEG0_SPHYA</name>
<evidence type="ECO:0000313" key="3">
    <source>
        <dbReference type="Proteomes" id="UP000028534"/>
    </source>
</evidence>
<reference evidence="2 3" key="1">
    <citation type="submission" date="2014-03" db="EMBL/GenBank/DDBJ databases">
        <title>Genome sequence of Sphingobium yanoikuyae B1.</title>
        <authorList>
            <person name="Gan H.M."/>
            <person name="Gan H.Y."/>
            <person name="Savka M.A."/>
        </authorList>
    </citation>
    <scope>NUCLEOTIDE SEQUENCE [LARGE SCALE GENOMIC DNA]</scope>
    <source>
        <strain evidence="2 3">B1</strain>
    </source>
</reference>
<dbReference type="Proteomes" id="UP000028534">
    <property type="component" value="Unassembled WGS sequence"/>
</dbReference>
<organism evidence="2 3">
    <name type="scientific">Sphingobium yanoikuyae</name>
    <name type="common">Sphingomonas yanoikuyae</name>
    <dbReference type="NCBI Taxonomy" id="13690"/>
    <lineage>
        <taxon>Bacteria</taxon>
        <taxon>Pseudomonadati</taxon>
        <taxon>Pseudomonadota</taxon>
        <taxon>Alphaproteobacteria</taxon>
        <taxon>Sphingomonadales</taxon>
        <taxon>Sphingomonadaceae</taxon>
        <taxon>Sphingobium</taxon>
    </lineage>
</organism>
<feature type="signal peptide" evidence="1">
    <location>
        <begin position="1"/>
        <end position="19"/>
    </location>
</feature>
<dbReference type="PATRIC" id="fig|13690.10.peg.4368"/>
<comment type="caution">
    <text evidence="2">The sequence shown here is derived from an EMBL/GenBank/DDBJ whole genome shotgun (WGS) entry which is preliminary data.</text>
</comment>
<evidence type="ECO:0000313" key="2">
    <source>
        <dbReference type="EMBL" id="KEZ16352.1"/>
    </source>
</evidence>
<evidence type="ECO:0000256" key="1">
    <source>
        <dbReference type="SAM" id="SignalP"/>
    </source>
</evidence>
<gene>
    <name evidence="2" type="ORF">CP98_04246</name>
</gene>
<dbReference type="Pfam" id="PF15892">
    <property type="entry name" value="BNR_4"/>
    <property type="match status" value="1"/>
</dbReference>
<dbReference type="CDD" id="cd15482">
    <property type="entry name" value="Sialidase_non-viral"/>
    <property type="match status" value="1"/>
</dbReference>
<evidence type="ECO:0008006" key="4">
    <source>
        <dbReference type="Google" id="ProtNLM"/>
    </source>
</evidence>
<sequence>MKRFYGLAGGLALAGTASAALLLSDATTTGTGTAATSAIANWVSLGSPLQATAEEPMAAALAASISVERVPRDADSSNQAAWWVPIALAPDGTLYVAFDSPPASGAAGSHEVKIGKRDTSGTWTFAVLRNPDGTVWTEADDIGHKQPTIAVDGAGVLHVWADMHNLSDGMRYFRADAPGGMSFTRQTDIPATGLYTYPVAKRAPNGDVYLMIRSYDAATYDGEGELYRWAMSGGSGAWSHVGTFAAANDAVVYPDDMTFGSDGSVHLLWEWAKSLPRSLRHYGSYLRYSPTGGGWSYADGTAAMLPVGLANAKLFFLPLQSGEVFTTDQTLKGLQSAKLALDDYNQPTIAYRYRPTDGSGDANFDVWRVRWSGTGWTSREKIYTASNNVPAALGISRTAAQVRVYFATTGEGLRQGLKTSTASGWTITDLAPGKAITRLATVPLSADTDIIYGAAPTDVNSTTGSVYLTQVTN</sequence>
<dbReference type="eggNOG" id="COG4225">
    <property type="taxonomic scope" value="Bacteria"/>
</dbReference>